<organism evidence="1 2">
    <name type="scientific">Jimgerdemannia flammicorona</name>
    <dbReference type="NCBI Taxonomy" id="994334"/>
    <lineage>
        <taxon>Eukaryota</taxon>
        <taxon>Fungi</taxon>
        <taxon>Fungi incertae sedis</taxon>
        <taxon>Mucoromycota</taxon>
        <taxon>Mucoromycotina</taxon>
        <taxon>Endogonomycetes</taxon>
        <taxon>Endogonales</taxon>
        <taxon>Endogonaceae</taxon>
        <taxon>Jimgerdemannia</taxon>
    </lineage>
</organism>
<name>A0A433QW30_9FUNG</name>
<reference evidence="1 2" key="1">
    <citation type="journal article" date="2018" name="New Phytol.">
        <title>Phylogenomics of Endogonaceae and evolution of mycorrhizas within Mucoromycota.</title>
        <authorList>
            <person name="Chang Y."/>
            <person name="Desiro A."/>
            <person name="Na H."/>
            <person name="Sandor L."/>
            <person name="Lipzen A."/>
            <person name="Clum A."/>
            <person name="Barry K."/>
            <person name="Grigoriev I.V."/>
            <person name="Martin F.M."/>
            <person name="Stajich J.E."/>
            <person name="Smith M.E."/>
            <person name="Bonito G."/>
            <person name="Spatafora J.W."/>
        </authorList>
    </citation>
    <scope>NUCLEOTIDE SEQUENCE [LARGE SCALE GENOMIC DNA]</scope>
    <source>
        <strain evidence="1 2">AD002</strain>
    </source>
</reference>
<dbReference type="Gene3D" id="3.40.50.1820">
    <property type="entry name" value="alpha/beta hydrolase"/>
    <property type="match status" value="1"/>
</dbReference>
<dbReference type="EMBL" id="RBNJ01000802">
    <property type="protein sequence ID" value="RUS33999.1"/>
    <property type="molecule type" value="Genomic_DNA"/>
</dbReference>
<gene>
    <name evidence="1" type="ORF">BC938DRAFT_482944</name>
</gene>
<proteinExistence type="predicted"/>
<keyword evidence="2" id="KW-1185">Reference proteome</keyword>
<comment type="caution">
    <text evidence="1">The sequence shown here is derived from an EMBL/GenBank/DDBJ whole genome shotgun (WGS) entry which is preliminary data.</text>
</comment>
<evidence type="ECO:0000313" key="2">
    <source>
        <dbReference type="Proteomes" id="UP000274822"/>
    </source>
</evidence>
<evidence type="ECO:0000313" key="1">
    <source>
        <dbReference type="EMBL" id="RUS33999.1"/>
    </source>
</evidence>
<accession>A0A433QW30</accession>
<dbReference type="SUPFAM" id="SSF53474">
    <property type="entry name" value="alpha/beta-Hydrolases"/>
    <property type="match status" value="1"/>
</dbReference>
<dbReference type="Proteomes" id="UP000274822">
    <property type="component" value="Unassembled WGS sequence"/>
</dbReference>
<dbReference type="InterPro" id="IPR029058">
    <property type="entry name" value="AB_hydrolase_fold"/>
</dbReference>
<feature type="non-terminal residue" evidence="1">
    <location>
        <position position="179"/>
    </location>
</feature>
<dbReference type="AlphaFoldDB" id="A0A433QW30"/>
<sequence>MPQVFAKLEFGGGSWAVGEEGRSHRTNTDRRELIPSIDHRSADSRIQGIATVARVHALPAAGYVKVQDYVPFNLWVGNAHTDPMIRGHVKLKPRFGKILCYMAHNLSLPQILESSITEYNNDLHASNMTIGKLTRYSGYHQVGIPILARHGGDDDNVPPWHSRKYTRLINEHAHDTRAA</sequence>
<protein>
    <submittedName>
        <fullName evidence="1">Uncharacterized protein</fullName>
    </submittedName>
</protein>